<comment type="caution">
    <text evidence="3">The sequence shown here is derived from an EMBL/GenBank/DDBJ whole genome shotgun (WGS) entry which is preliminary data.</text>
</comment>
<dbReference type="EMBL" id="JACBYQ010000002">
    <property type="protein sequence ID" value="NYE95545.1"/>
    <property type="molecule type" value="Genomic_DNA"/>
</dbReference>
<evidence type="ECO:0000256" key="1">
    <source>
        <dbReference type="SAM" id="MobiDB-lite"/>
    </source>
</evidence>
<sequence>MSTPASPEGSEPNQAPHSPGQFPEITPGVPRYGQYAPPGYQAPGMPTEQPGETGTKSSGTKPSGNGPVLPTWLGNQPPGTAGQPGSVPLQINRAFVLILAAGAIMLVTAVTSFFAFNSPEIRAALLKQLNEYPEFATAGLDISSVITASMVTAAVMGVVAVGLYVLIAFKIRAGRSWARVLGTVLAVLSLVLLVSLSPLSLLQVGFGAFGIIYCWLPANRAYFKR</sequence>
<feature type="transmembrane region" description="Helical" evidence="2">
    <location>
        <begin position="200"/>
        <end position="218"/>
    </location>
</feature>
<feature type="region of interest" description="Disordered" evidence="1">
    <location>
        <begin position="1"/>
        <end position="85"/>
    </location>
</feature>
<organism evidence="3 4">
    <name type="scientific">Psychromicrobium silvestre</name>
    <dbReference type="NCBI Taxonomy" id="1645614"/>
    <lineage>
        <taxon>Bacteria</taxon>
        <taxon>Bacillati</taxon>
        <taxon>Actinomycetota</taxon>
        <taxon>Actinomycetes</taxon>
        <taxon>Micrococcales</taxon>
        <taxon>Micrococcaceae</taxon>
        <taxon>Psychromicrobium</taxon>
    </lineage>
</organism>
<evidence type="ECO:0008006" key="5">
    <source>
        <dbReference type="Google" id="ProtNLM"/>
    </source>
</evidence>
<proteinExistence type="predicted"/>
<gene>
    <name evidence="3" type="ORF">FHU41_001795</name>
</gene>
<keyword evidence="2" id="KW-1133">Transmembrane helix</keyword>
<keyword evidence="2" id="KW-0812">Transmembrane</keyword>
<evidence type="ECO:0000313" key="3">
    <source>
        <dbReference type="EMBL" id="NYE95545.1"/>
    </source>
</evidence>
<evidence type="ECO:0000256" key="2">
    <source>
        <dbReference type="SAM" id="Phobius"/>
    </source>
</evidence>
<protein>
    <recommendedName>
        <fullName evidence="5">DUF4064 domain-containing protein</fullName>
    </recommendedName>
</protein>
<feature type="transmembrane region" description="Helical" evidence="2">
    <location>
        <begin position="176"/>
        <end position="194"/>
    </location>
</feature>
<name>A0A7Y9LTX6_9MICC</name>
<feature type="transmembrane region" description="Helical" evidence="2">
    <location>
        <begin position="94"/>
        <end position="116"/>
    </location>
</feature>
<feature type="compositionally biased region" description="Polar residues" evidence="1">
    <location>
        <begin position="1"/>
        <end position="16"/>
    </location>
</feature>
<feature type="compositionally biased region" description="Polar residues" evidence="1">
    <location>
        <begin position="50"/>
        <end position="63"/>
    </location>
</feature>
<accession>A0A7Y9LTX6</accession>
<feature type="transmembrane region" description="Helical" evidence="2">
    <location>
        <begin position="142"/>
        <end position="169"/>
    </location>
</feature>
<reference evidence="3 4" key="1">
    <citation type="submission" date="2020-07" db="EMBL/GenBank/DDBJ databases">
        <title>Sequencing the genomes of 1000 actinobacteria strains.</title>
        <authorList>
            <person name="Klenk H.-P."/>
        </authorList>
    </citation>
    <scope>NUCLEOTIDE SEQUENCE [LARGE SCALE GENOMIC DNA]</scope>
    <source>
        <strain evidence="3 4">DSM 102047</strain>
    </source>
</reference>
<dbReference type="Proteomes" id="UP000521748">
    <property type="component" value="Unassembled WGS sequence"/>
</dbReference>
<keyword evidence="4" id="KW-1185">Reference proteome</keyword>
<evidence type="ECO:0000313" key="4">
    <source>
        <dbReference type="Proteomes" id="UP000521748"/>
    </source>
</evidence>
<keyword evidence="2" id="KW-0472">Membrane</keyword>
<dbReference type="RefSeq" id="WP_179389316.1">
    <property type="nucleotide sequence ID" value="NZ_JACBYQ010000002.1"/>
</dbReference>
<dbReference type="AlphaFoldDB" id="A0A7Y9LTX6"/>